<evidence type="ECO:0000256" key="3">
    <source>
        <dbReference type="ARBA" id="ARBA00023180"/>
    </source>
</evidence>
<feature type="region of interest" description="Disordered" evidence="4">
    <location>
        <begin position="1"/>
        <end position="63"/>
    </location>
</feature>
<evidence type="ECO:0000256" key="4">
    <source>
        <dbReference type="SAM" id="MobiDB-lite"/>
    </source>
</evidence>
<dbReference type="GO" id="GO:0005886">
    <property type="term" value="C:plasma membrane"/>
    <property type="evidence" value="ECO:0007669"/>
    <property type="project" value="TreeGrafter"/>
</dbReference>
<dbReference type="InterPro" id="IPR006918">
    <property type="entry name" value="COBRA_pln"/>
</dbReference>
<dbReference type="GO" id="GO:0052324">
    <property type="term" value="P:plant-type cell wall cellulose biosynthetic process"/>
    <property type="evidence" value="ECO:0007669"/>
    <property type="project" value="TreeGrafter"/>
</dbReference>
<accession>A0A2U1KZQ7</accession>
<protein>
    <submittedName>
        <fullName evidence="5">COBRA-like extracellular glycosyl-phosphatidyl inositol-anchored protein family</fullName>
    </submittedName>
</protein>
<dbReference type="PANTHER" id="PTHR31673:SF61">
    <property type="entry name" value="PROTEIN COBRA"/>
    <property type="match status" value="1"/>
</dbReference>
<comment type="caution">
    <text evidence="5">The sequence shown here is derived from an EMBL/GenBank/DDBJ whole genome shotgun (WGS) entry which is preliminary data.</text>
</comment>
<evidence type="ECO:0000313" key="5">
    <source>
        <dbReference type="EMBL" id="PWA42200.1"/>
    </source>
</evidence>
<dbReference type="EMBL" id="PKPP01012557">
    <property type="protein sequence ID" value="PWA42200.1"/>
    <property type="molecule type" value="Genomic_DNA"/>
</dbReference>
<dbReference type="STRING" id="35608.A0A2U1KZQ7"/>
<keyword evidence="3" id="KW-0325">Glycoprotein</keyword>
<dbReference type="GO" id="GO:0010215">
    <property type="term" value="P:cellulose microfibril organization"/>
    <property type="evidence" value="ECO:0007669"/>
    <property type="project" value="InterPro"/>
</dbReference>
<keyword evidence="6" id="KW-1185">Reference proteome</keyword>
<name>A0A2U1KZQ7_ARTAN</name>
<dbReference type="Proteomes" id="UP000245207">
    <property type="component" value="Unassembled WGS sequence"/>
</dbReference>
<sequence length="96" mass="10585">MSNVTGDDGSFSSREEGPKKQTQELENHFQGENSSSVSASLPPPPPKKKRNLPGTPVDPNGNITIKWDIISWTPDGYVAVVTMYNFQQYRHISPPG</sequence>
<comment type="similarity">
    <text evidence="1">Belongs to the COBRA family.</text>
</comment>
<feature type="compositionally biased region" description="Basic and acidic residues" evidence="4">
    <location>
        <begin position="13"/>
        <end position="29"/>
    </location>
</feature>
<proteinExistence type="inferred from homology"/>
<evidence type="ECO:0000256" key="1">
    <source>
        <dbReference type="ARBA" id="ARBA00005507"/>
    </source>
</evidence>
<dbReference type="PANTHER" id="PTHR31673">
    <property type="entry name" value="PROTEIN COBRA"/>
    <property type="match status" value="1"/>
</dbReference>
<evidence type="ECO:0000256" key="2">
    <source>
        <dbReference type="ARBA" id="ARBA00022729"/>
    </source>
</evidence>
<keyword evidence="2" id="KW-0732">Signal</keyword>
<reference evidence="5 6" key="1">
    <citation type="journal article" date="2018" name="Mol. Plant">
        <title>The genome of Artemisia annua provides insight into the evolution of Asteraceae family and artemisinin biosynthesis.</title>
        <authorList>
            <person name="Shen Q."/>
            <person name="Zhang L."/>
            <person name="Liao Z."/>
            <person name="Wang S."/>
            <person name="Yan T."/>
            <person name="Shi P."/>
            <person name="Liu M."/>
            <person name="Fu X."/>
            <person name="Pan Q."/>
            <person name="Wang Y."/>
            <person name="Lv Z."/>
            <person name="Lu X."/>
            <person name="Zhang F."/>
            <person name="Jiang W."/>
            <person name="Ma Y."/>
            <person name="Chen M."/>
            <person name="Hao X."/>
            <person name="Li L."/>
            <person name="Tang Y."/>
            <person name="Lv G."/>
            <person name="Zhou Y."/>
            <person name="Sun X."/>
            <person name="Brodelius P.E."/>
            <person name="Rose J.K.C."/>
            <person name="Tang K."/>
        </authorList>
    </citation>
    <scope>NUCLEOTIDE SEQUENCE [LARGE SCALE GENOMIC DNA]</scope>
    <source>
        <strain evidence="6">cv. Huhao1</strain>
        <tissue evidence="5">Leaf</tissue>
    </source>
</reference>
<evidence type="ECO:0000313" key="6">
    <source>
        <dbReference type="Proteomes" id="UP000245207"/>
    </source>
</evidence>
<organism evidence="5 6">
    <name type="scientific">Artemisia annua</name>
    <name type="common">Sweet wormwood</name>
    <dbReference type="NCBI Taxonomy" id="35608"/>
    <lineage>
        <taxon>Eukaryota</taxon>
        <taxon>Viridiplantae</taxon>
        <taxon>Streptophyta</taxon>
        <taxon>Embryophyta</taxon>
        <taxon>Tracheophyta</taxon>
        <taxon>Spermatophyta</taxon>
        <taxon>Magnoliopsida</taxon>
        <taxon>eudicotyledons</taxon>
        <taxon>Gunneridae</taxon>
        <taxon>Pentapetalae</taxon>
        <taxon>asterids</taxon>
        <taxon>campanulids</taxon>
        <taxon>Asterales</taxon>
        <taxon>Asteraceae</taxon>
        <taxon>Asteroideae</taxon>
        <taxon>Anthemideae</taxon>
        <taxon>Artemisiinae</taxon>
        <taxon>Artemisia</taxon>
    </lineage>
</organism>
<gene>
    <name evidence="5" type="ORF">CTI12_AA547070</name>
</gene>
<dbReference type="OrthoDB" id="1723138at2759"/>
<dbReference type="AlphaFoldDB" id="A0A2U1KZQ7"/>